<evidence type="ECO:0000256" key="21">
    <source>
        <dbReference type="ARBA" id="ARBA00034000"/>
    </source>
</evidence>
<dbReference type="PANTHER" id="PTHR32282">
    <property type="entry name" value="BINDING PROTEIN TRANSPEPTIDASE, PUTATIVE-RELATED"/>
    <property type="match status" value="1"/>
</dbReference>
<comment type="catalytic activity">
    <reaction evidence="23">
        <text>[GlcNAc-(1-&gt;4)-Mur2Ac(oyl-L-Ala-gamma-D-Glu-L-Lys-D-Ala-D-Ala)](n)-di-trans,octa-cis-undecaprenyl diphosphate + beta-D-GlcNAc-(1-&gt;4)-Mur2Ac(oyl-L-Ala-gamma-D-Glu-L-Lys-D-Ala-D-Ala)-di-trans,octa-cis-undecaprenyl diphosphate = [GlcNAc-(1-&gt;4)-Mur2Ac(oyl-L-Ala-gamma-D-Glu-L-Lys-D-Ala-D-Ala)](n+1)-di-trans,octa-cis-undecaprenyl diphosphate + di-trans,octa-cis-undecaprenyl diphosphate + H(+)</text>
        <dbReference type="Rhea" id="RHEA:23708"/>
        <dbReference type="Rhea" id="RHEA-COMP:9602"/>
        <dbReference type="Rhea" id="RHEA-COMP:9603"/>
        <dbReference type="ChEBI" id="CHEBI:15378"/>
        <dbReference type="ChEBI" id="CHEBI:58405"/>
        <dbReference type="ChEBI" id="CHEBI:60033"/>
        <dbReference type="ChEBI" id="CHEBI:78435"/>
        <dbReference type="EC" id="2.4.99.28"/>
    </reaction>
</comment>
<dbReference type="GO" id="GO:0009252">
    <property type="term" value="P:peptidoglycan biosynthetic process"/>
    <property type="evidence" value="ECO:0007669"/>
    <property type="project" value="UniProtKB-UniPathway"/>
</dbReference>
<evidence type="ECO:0000256" key="17">
    <source>
        <dbReference type="ARBA" id="ARBA00023251"/>
    </source>
</evidence>
<evidence type="ECO:0000259" key="25">
    <source>
        <dbReference type="Pfam" id="PF00905"/>
    </source>
</evidence>
<evidence type="ECO:0000259" key="26">
    <source>
        <dbReference type="Pfam" id="PF00912"/>
    </source>
</evidence>
<keyword evidence="16 24" id="KW-0472">Membrane</keyword>
<feature type="transmembrane region" description="Helical" evidence="24">
    <location>
        <begin position="7"/>
        <end position="31"/>
    </location>
</feature>
<dbReference type="RefSeq" id="WP_093392567.1">
    <property type="nucleotide sequence ID" value="NZ_FOUU01000001.1"/>
</dbReference>
<evidence type="ECO:0000256" key="9">
    <source>
        <dbReference type="ARBA" id="ARBA00022645"/>
    </source>
</evidence>
<evidence type="ECO:0000256" key="13">
    <source>
        <dbReference type="ARBA" id="ARBA00022801"/>
    </source>
</evidence>
<accession>A0A1I4QKC0</accession>
<evidence type="ECO:0000256" key="2">
    <source>
        <dbReference type="ARBA" id="ARBA00004236"/>
    </source>
</evidence>
<evidence type="ECO:0000256" key="11">
    <source>
        <dbReference type="ARBA" id="ARBA00022676"/>
    </source>
</evidence>
<dbReference type="GO" id="GO:0009274">
    <property type="term" value="C:peptidoglycan-based cell wall"/>
    <property type="evidence" value="ECO:0007669"/>
    <property type="project" value="InterPro"/>
</dbReference>
<comment type="function">
    <text evidence="1">Cell wall formation. Synthesis of cross-linked peptidoglycan from the lipid intermediates. The enzyme has a penicillin-insensitive transglycosylase N-terminal domain (formation of linear glycan strands) and a penicillin-sensitive transpeptidase C-terminal domain (cross-linking of the peptide subunits).</text>
</comment>
<reference evidence="28 29" key="1">
    <citation type="submission" date="2016-10" db="EMBL/GenBank/DDBJ databases">
        <authorList>
            <person name="de Groot N.N."/>
        </authorList>
    </citation>
    <scope>NUCLEOTIDE SEQUENCE [LARGE SCALE GENOMIC DNA]</scope>
    <source>
        <strain evidence="28 29">DSM 9990</strain>
    </source>
</reference>
<organism evidence="28 29">
    <name type="scientific">Thermodesulforhabdus norvegica</name>
    <dbReference type="NCBI Taxonomy" id="39841"/>
    <lineage>
        <taxon>Bacteria</taxon>
        <taxon>Pseudomonadati</taxon>
        <taxon>Thermodesulfobacteriota</taxon>
        <taxon>Syntrophobacteria</taxon>
        <taxon>Syntrophobacterales</taxon>
        <taxon>Thermodesulforhabdaceae</taxon>
        <taxon>Thermodesulforhabdus</taxon>
    </lineage>
</organism>
<dbReference type="Proteomes" id="UP000199611">
    <property type="component" value="Unassembled WGS sequence"/>
</dbReference>
<keyword evidence="29" id="KW-1185">Reference proteome</keyword>
<keyword evidence="9" id="KW-0121">Carboxypeptidase</keyword>
<evidence type="ECO:0000256" key="15">
    <source>
        <dbReference type="ARBA" id="ARBA00022984"/>
    </source>
</evidence>
<evidence type="ECO:0000256" key="19">
    <source>
        <dbReference type="ARBA" id="ARBA00023316"/>
    </source>
</evidence>
<evidence type="ECO:0000256" key="18">
    <source>
        <dbReference type="ARBA" id="ARBA00023268"/>
    </source>
</evidence>
<dbReference type="Pfam" id="PF00905">
    <property type="entry name" value="Transpeptidase"/>
    <property type="match status" value="1"/>
</dbReference>
<dbReference type="GO" id="GO:0030288">
    <property type="term" value="C:outer membrane-bounded periplasmic space"/>
    <property type="evidence" value="ECO:0007669"/>
    <property type="project" value="TreeGrafter"/>
</dbReference>
<dbReference type="PIRSF" id="PIRSF002799">
    <property type="entry name" value="PBP_1b"/>
    <property type="match status" value="1"/>
</dbReference>
<dbReference type="AlphaFoldDB" id="A0A1I4QKC0"/>
<dbReference type="SUPFAM" id="SSF56601">
    <property type="entry name" value="beta-lactamase/transpeptidase-like"/>
    <property type="match status" value="1"/>
</dbReference>
<dbReference type="GO" id="GO:0071555">
    <property type="term" value="P:cell wall organization"/>
    <property type="evidence" value="ECO:0007669"/>
    <property type="project" value="UniProtKB-KW"/>
</dbReference>
<evidence type="ECO:0000313" key="29">
    <source>
        <dbReference type="Proteomes" id="UP000199611"/>
    </source>
</evidence>
<evidence type="ECO:0000256" key="1">
    <source>
        <dbReference type="ARBA" id="ARBA00002624"/>
    </source>
</evidence>
<comment type="catalytic activity">
    <reaction evidence="21">
        <text>Preferential cleavage: (Ac)2-L-Lys-D-Ala-|-D-Ala. Also transpeptidation of peptidyl-alanyl moieties that are N-acyl substituents of D-alanine.</text>
        <dbReference type="EC" id="3.4.16.4"/>
    </reaction>
</comment>
<dbReference type="InterPro" id="IPR050396">
    <property type="entry name" value="Glycosyltr_51/Transpeptidase"/>
</dbReference>
<evidence type="ECO:0000256" key="22">
    <source>
        <dbReference type="ARBA" id="ARBA00044770"/>
    </source>
</evidence>
<dbReference type="NCBIfam" id="TIGR02074">
    <property type="entry name" value="PBP_1a_fam"/>
    <property type="match status" value="1"/>
</dbReference>
<dbReference type="GO" id="GO:0046677">
    <property type="term" value="P:response to antibiotic"/>
    <property type="evidence" value="ECO:0007669"/>
    <property type="project" value="UniProtKB-KW"/>
</dbReference>
<evidence type="ECO:0000256" key="20">
    <source>
        <dbReference type="ARBA" id="ARBA00032454"/>
    </source>
</evidence>
<evidence type="ECO:0000256" key="4">
    <source>
        <dbReference type="ARBA" id="ARBA00007090"/>
    </source>
</evidence>
<dbReference type="EC" id="3.4.16.4" evidence="6"/>
<keyword evidence="18" id="KW-0511">Multifunctional enzyme</keyword>
<evidence type="ECO:0000256" key="23">
    <source>
        <dbReference type="ARBA" id="ARBA00049902"/>
    </source>
</evidence>
<evidence type="ECO:0000259" key="27">
    <source>
        <dbReference type="Pfam" id="PF14814"/>
    </source>
</evidence>
<keyword evidence="11" id="KW-0328">Glycosyltransferase</keyword>
<dbReference type="OrthoDB" id="9766909at2"/>
<dbReference type="InterPro" id="IPR036950">
    <property type="entry name" value="PBP_transglycosylase"/>
</dbReference>
<keyword evidence="15" id="KW-0573">Peptidoglycan synthesis</keyword>
<keyword evidence="13" id="KW-0378">Hydrolase</keyword>
<dbReference type="EMBL" id="FOUU01000001">
    <property type="protein sequence ID" value="SFM40538.1"/>
    <property type="molecule type" value="Genomic_DNA"/>
</dbReference>
<keyword evidence="24" id="KW-0812">Transmembrane</keyword>
<dbReference type="STRING" id="39841.SAMN05660836_00084"/>
<feature type="domain" description="Glycosyl transferase family 51" evidence="26">
    <location>
        <begin position="151"/>
        <end position="322"/>
    </location>
</feature>
<feature type="domain" description="Penicillin-binding protein transpeptidase" evidence="25">
    <location>
        <begin position="420"/>
        <end position="669"/>
    </location>
</feature>
<dbReference type="GO" id="GO:0006508">
    <property type="term" value="P:proteolysis"/>
    <property type="evidence" value="ECO:0007669"/>
    <property type="project" value="UniProtKB-KW"/>
</dbReference>
<keyword evidence="8" id="KW-1003">Cell membrane</keyword>
<evidence type="ECO:0000256" key="10">
    <source>
        <dbReference type="ARBA" id="ARBA00022670"/>
    </source>
</evidence>
<evidence type="ECO:0000256" key="7">
    <source>
        <dbReference type="ARBA" id="ARBA00018637"/>
    </source>
</evidence>
<dbReference type="Pfam" id="PF14814">
    <property type="entry name" value="UB2H"/>
    <property type="match status" value="1"/>
</dbReference>
<evidence type="ECO:0000256" key="12">
    <source>
        <dbReference type="ARBA" id="ARBA00022679"/>
    </source>
</evidence>
<comment type="similarity">
    <text evidence="4">In the C-terminal section; belongs to the transpeptidase family.</text>
</comment>
<evidence type="ECO:0000313" key="28">
    <source>
        <dbReference type="EMBL" id="SFM40538.1"/>
    </source>
</evidence>
<proteinExistence type="inferred from homology"/>
<dbReference type="FunFam" id="1.10.3810.10:FF:000001">
    <property type="entry name" value="Penicillin-binding protein 1A"/>
    <property type="match status" value="1"/>
</dbReference>
<dbReference type="InterPro" id="IPR001264">
    <property type="entry name" value="Glyco_trans_51"/>
</dbReference>
<dbReference type="InterPro" id="IPR011813">
    <property type="entry name" value="PBP_1b"/>
</dbReference>
<comment type="similarity">
    <text evidence="5">In the N-terminal section; belongs to the glycosyltransferase 51 family.</text>
</comment>
<keyword evidence="17" id="KW-0046">Antibiotic resistance</keyword>
<sequence length="754" mass="85099">MASVRSIFKILLCLLLAMVLASVGLYVYFGWKVEERFAGRLWSIPSYVFSDSLILYQGQKLDPDMLVKMLEMRLYRPAGRTFRAPGEYIVGRNRVEVWFREFSFPGKELPGGKVVFSFSKGTLEEIRSNDGKPYVYYELEPVELARLYGSERECRILVSLSSVPDYLKNAVIAVEDRRFYSHGGVDLVGILRALWVDIKAGRIVQGGSTITQQLVKNYFLEPERTIKRKLLEALIAVIIETKFTKDQILEMYLNEIYMGQRGGVAIHGMGEAARYYFGRNVEDLTLAEAATLAGMIKAPNYYNPHEHPERARLRRNTVLQIMFELGMISEEEFRKASAEPVSAFRIHQPVKRAPYFVDTVMEQLKELYPPKVLEKEGLVIYTSLLPEMEVQAEFSVRKVLQDLEKRKRAGEDQRTLQAVLVAVQPKTGAIRALVGGRDYATSTYNRVLYAKRQPGSAIKPFVYVTALHEGWTAASWLEDEPLSLSVGGRVWSPQNYDRRFRGRVMLRDALEQSLNVPTVRLAMTVGLDRVIDMLRRFGFKSSIEAYPSLALGAFEVTPLELAAAYTAFANEGDRPFLVSIKEVFDSEGNRQQRKHVEWSEVISPEEAFLITSILEGVVQRGTARGLKAMGIDFPCAGKTGTTSDYRDSWFVGYTTDLVVLAWIGYDDNKPTGLSGASGAMKIWAHFMKEISPFLNPQPFYPPNGVVGVEICEASGAAATPYCPSTRWDFFIRGTEPSISCPLHKPASELPLWER</sequence>
<dbReference type="GO" id="GO:0008658">
    <property type="term" value="F:penicillin binding"/>
    <property type="evidence" value="ECO:0007669"/>
    <property type="project" value="InterPro"/>
</dbReference>
<comment type="pathway">
    <text evidence="3">Cell wall biogenesis; peptidoglycan biosynthesis.</text>
</comment>
<keyword evidence="14" id="KW-0133">Cell shape</keyword>
<dbReference type="InterPro" id="IPR023346">
    <property type="entry name" value="Lysozyme-like_dom_sf"/>
</dbReference>
<dbReference type="GO" id="GO:0008955">
    <property type="term" value="F:peptidoglycan glycosyltransferase activity"/>
    <property type="evidence" value="ECO:0007669"/>
    <property type="project" value="UniProtKB-EC"/>
</dbReference>
<gene>
    <name evidence="28" type="ORF">SAMN05660836_00084</name>
</gene>
<evidence type="ECO:0000256" key="14">
    <source>
        <dbReference type="ARBA" id="ARBA00022960"/>
    </source>
</evidence>
<dbReference type="Pfam" id="PF00912">
    <property type="entry name" value="Transgly"/>
    <property type="match status" value="1"/>
</dbReference>
<dbReference type="UniPathway" id="UPA00219"/>
<dbReference type="InterPro" id="IPR012338">
    <property type="entry name" value="Beta-lactam/transpept-like"/>
</dbReference>
<dbReference type="GO" id="GO:0009002">
    <property type="term" value="F:serine-type D-Ala-D-Ala carboxypeptidase activity"/>
    <property type="evidence" value="ECO:0007669"/>
    <property type="project" value="UniProtKB-EC"/>
</dbReference>
<dbReference type="GO" id="GO:0005886">
    <property type="term" value="C:plasma membrane"/>
    <property type="evidence" value="ECO:0007669"/>
    <property type="project" value="UniProtKB-SubCell"/>
</dbReference>
<name>A0A1I4QKC0_9BACT</name>
<evidence type="ECO:0000256" key="16">
    <source>
        <dbReference type="ARBA" id="ARBA00023136"/>
    </source>
</evidence>
<evidence type="ECO:0000256" key="5">
    <source>
        <dbReference type="ARBA" id="ARBA00007739"/>
    </source>
</evidence>
<feature type="domain" description="Bifunctional transglycosylase second" evidence="27">
    <location>
        <begin position="55"/>
        <end position="133"/>
    </location>
</feature>
<dbReference type="GO" id="GO:0008360">
    <property type="term" value="P:regulation of cell shape"/>
    <property type="evidence" value="ECO:0007669"/>
    <property type="project" value="UniProtKB-KW"/>
</dbReference>
<keyword evidence="19" id="KW-0961">Cell wall biogenesis/degradation</keyword>
<dbReference type="SUPFAM" id="SSF53955">
    <property type="entry name" value="Lysozyme-like"/>
    <property type="match status" value="1"/>
</dbReference>
<evidence type="ECO:0000256" key="3">
    <source>
        <dbReference type="ARBA" id="ARBA00004752"/>
    </source>
</evidence>
<keyword evidence="10" id="KW-0645">Protease</keyword>
<dbReference type="InterPro" id="IPR028166">
    <property type="entry name" value="UB2H"/>
</dbReference>
<dbReference type="Gene3D" id="3.30.2060.10">
    <property type="entry name" value="Penicillin-binding protein 1b domain"/>
    <property type="match status" value="1"/>
</dbReference>
<evidence type="ECO:0000256" key="24">
    <source>
        <dbReference type="SAM" id="Phobius"/>
    </source>
</evidence>
<keyword evidence="12" id="KW-0808">Transferase</keyword>
<dbReference type="EC" id="2.4.99.28" evidence="22"/>
<protein>
    <recommendedName>
        <fullName evidence="7">Penicillin-binding protein 1B</fullName>
        <ecNumber evidence="22">2.4.99.28</ecNumber>
        <ecNumber evidence="6">3.4.16.4</ecNumber>
    </recommendedName>
    <alternativeName>
        <fullName evidence="20">Murein polymerase</fullName>
    </alternativeName>
</protein>
<evidence type="ECO:0000256" key="6">
    <source>
        <dbReference type="ARBA" id="ARBA00012448"/>
    </source>
</evidence>
<dbReference type="Gene3D" id="1.10.3810.10">
    <property type="entry name" value="Biosynthetic peptidoglycan transglycosylase-like"/>
    <property type="match status" value="1"/>
</dbReference>
<keyword evidence="24" id="KW-1133">Transmembrane helix</keyword>
<dbReference type="PANTHER" id="PTHR32282:SF11">
    <property type="entry name" value="PENICILLIN-BINDING PROTEIN 1B"/>
    <property type="match status" value="1"/>
</dbReference>
<dbReference type="InterPro" id="IPR001460">
    <property type="entry name" value="PCN-bd_Tpept"/>
</dbReference>
<evidence type="ECO:0000256" key="8">
    <source>
        <dbReference type="ARBA" id="ARBA00022475"/>
    </source>
</evidence>
<dbReference type="Gene3D" id="3.40.710.10">
    <property type="entry name" value="DD-peptidase/beta-lactamase superfamily"/>
    <property type="match status" value="1"/>
</dbReference>
<comment type="subcellular location">
    <subcellularLocation>
        <location evidence="2">Cell membrane</location>
    </subcellularLocation>
</comment>